<evidence type="ECO:0000256" key="1">
    <source>
        <dbReference type="ARBA" id="ARBA00009477"/>
    </source>
</evidence>
<accession>A0A6B2R4S9</accession>
<feature type="domain" description="Multidrug resistance protein MdtA-like barrel-sandwich hybrid" evidence="2">
    <location>
        <begin position="66"/>
        <end position="217"/>
    </location>
</feature>
<gene>
    <name evidence="4" type="ORF">G3I67_12530</name>
</gene>
<dbReference type="Gene3D" id="2.40.420.20">
    <property type="match status" value="1"/>
</dbReference>
<name>A0A6B2R4S9_9BURK</name>
<feature type="domain" description="CusB-like beta-barrel" evidence="3">
    <location>
        <begin position="224"/>
        <end position="296"/>
    </location>
</feature>
<dbReference type="AlphaFoldDB" id="A0A6B2R4S9"/>
<dbReference type="EMBL" id="JAAGRN010000009">
    <property type="protein sequence ID" value="NDY84057.1"/>
    <property type="molecule type" value="Genomic_DNA"/>
</dbReference>
<dbReference type="Gene3D" id="1.10.287.470">
    <property type="entry name" value="Helix hairpin bin"/>
    <property type="match status" value="1"/>
</dbReference>
<dbReference type="InterPro" id="IPR058625">
    <property type="entry name" value="MdtA-like_BSH"/>
</dbReference>
<dbReference type="Pfam" id="PF25917">
    <property type="entry name" value="BSH_RND"/>
    <property type="match status" value="1"/>
</dbReference>
<dbReference type="PANTHER" id="PTHR30469:SF15">
    <property type="entry name" value="HLYD FAMILY OF SECRETION PROTEINS"/>
    <property type="match status" value="1"/>
</dbReference>
<dbReference type="NCBIfam" id="TIGR01730">
    <property type="entry name" value="RND_mfp"/>
    <property type="match status" value="1"/>
</dbReference>
<dbReference type="InterPro" id="IPR058792">
    <property type="entry name" value="Beta-barrel_RND_2"/>
</dbReference>
<reference evidence="4" key="1">
    <citation type="submission" date="2020-02" db="EMBL/GenBank/DDBJ databases">
        <authorList>
            <person name="Chen W.-M."/>
        </authorList>
    </citation>
    <scope>NUCLEOTIDE SEQUENCE</scope>
    <source>
        <strain evidence="4">NBD-18</strain>
    </source>
</reference>
<evidence type="ECO:0000259" key="2">
    <source>
        <dbReference type="Pfam" id="PF25917"/>
    </source>
</evidence>
<dbReference type="GO" id="GO:1990281">
    <property type="term" value="C:efflux pump complex"/>
    <property type="evidence" value="ECO:0007669"/>
    <property type="project" value="TreeGrafter"/>
</dbReference>
<protein>
    <submittedName>
        <fullName evidence="4">Efflux RND transporter periplasmic adaptor subunit</fullName>
    </submittedName>
</protein>
<dbReference type="Gene3D" id="2.40.50.100">
    <property type="match status" value="1"/>
</dbReference>
<comment type="caution">
    <text evidence="4">The sequence shown here is derived from an EMBL/GenBank/DDBJ whole genome shotgun (WGS) entry which is preliminary data.</text>
</comment>
<dbReference type="SUPFAM" id="SSF111369">
    <property type="entry name" value="HlyD-like secretion proteins"/>
    <property type="match status" value="1"/>
</dbReference>
<organism evidence="4">
    <name type="scientific">Sheuella amnicola</name>
    <dbReference type="NCBI Taxonomy" id="2707330"/>
    <lineage>
        <taxon>Bacteria</taxon>
        <taxon>Pseudomonadati</taxon>
        <taxon>Pseudomonadota</taxon>
        <taxon>Betaproteobacteria</taxon>
        <taxon>Burkholderiales</taxon>
        <taxon>Alcaligenaceae</taxon>
        <taxon>Sheuella</taxon>
    </lineage>
</organism>
<comment type="similarity">
    <text evidence="1">Belongs to the membrane fusion protein (MFP) (TC 8.A.1) family.</text>
</comment>
<dbReference type="GO" id="GO:0015562">
    <property type="term" value="F:efflux transmembrane transporter activity"/>
    <property type="evidence" value="ECO:0007669"/>
    <property type="project" value="TreeGrafter"/>
</dbReference>
<dbReference type="Pfam" id="PF25954">
    <property type="entry name" value="Beta-barrel_RND_2"/>
    <property type="match status" value="1"/>
</dbReference>
<dbReference type="RefSeq" id="WP_163655873.1">
    <property type="nucleotide sequence ID" value="NZ_JAAGRN010000009.1"/>
</dbReference>
<evidence type="ECO:0000259" key="3">
    <source>
        <dbReference type="Pfam" id="PF25954"/>
    </source>
</evidence>
<sequence>MKLKKPNISKRMLLLLLGVISFVLLFVYVLFRSGPMASIAVTVTQVENKAISPAIFGIGTVESRRTYKIGPTAAGRLLKIDVDVGDKVEAGQVIGEMDPVDLYDKIRAQAAALKQSEAQRLDAQTRQSYAKTQARRYEQLFAAKSTSEENYTTKQHEYRLSEANLNAAEQQYVRVRSDYEALIAQRQNLKLIAPVDGIISIRKADPGTTLVAGQAAVEMIDPKTIWVNARFDQVNSKGLKTGLPARVVLRSDTNRLLEGHVTRIEPMADAITEEMSAKISFDKPLTTLPPVGELAEITVMLPEQSSTLVVPNASIKRLGGKSGVWEIKNGNLNFASVKFGAADLSGTVQVLEGLNTKSQIVVYSEQALTPKSRIRVVDHISGTKK</sequence>
<evidence type="ECO:0000313" key="4">
    <source>
        <dbReference type="EMBL" id="NDY84057.1"/>
    </source>
</evidence>
<dbReference type="PANTHER" id="PTHR30469">
    <property type="entry name" value="MULTIDRUG RESISTANCE PROTEIN MDTA"/>
    <property type="match status" value="1"/>
</dbReference>
<dbReference type="Gene3D" id="2.40.30.170">
    <property type="match status" value="1"/>
</dbReference>
<dbReference type="InterPro" id="IPR006143">
    <property type="entry name" value="RND_pump_MFP"/>
</dbReference>
<proteinExistence type="inferred from homology"/>